<proteinExistence type="evidence at transcript level"/>
<dbReference type="EMBL" id="AK355224">
    <property type="protein sequence ID" value="BAJ86443.1"/>
    <property type="molecule type" value="mRNA"/>
</dbReference>
<protein>
    <submittedName>
        <fullName evidence="1">Predicted protein</fullName>
    </submittedName>
</protein>
<evidence type="ECO:0000313" key="1">
    <source>
        <dbReference type="EMBL" id="BAJ86443.1"/>
    </source>
</evidence>
<organism evidence="1">
    <name type="scientific">Hordeum vulgare subsp. vulgare</name>
    <name type="common">Domesticated barley</name>
    <dbReference type="NCBI Taxonomy" id="112509"/>
    <lineage>
        <taxon>Eukaryota</taxon>
        <taxon>Viridiplantae</taxon>
        <taxon>Streptophyta</taxon>
        <taxon>Embryophyta</taxon>
        <taxon>Tracheophyta</taxon>
        <taxon>Spermatophyta</taxon>
        <taxon>Magnoliopsida</taxon>
        <taxon>Liliopsida</taxon>
        <taxon>Poales</taxon>
        <taxon>Poaceae</taxon>
        <taxon>BOP clade</taxon>
        <taxon>Pooideae</taxon>
        <taxon>Triticodae</taxon>
        <taxon>Triticeae</taxon>
        <taxon>Hordeinae</taxon>
        <taxon>Hordeum</taxon>
    </lineage>
</organism>
<dbReference type="AlphaFoldDB" id="F2CUC2"/>
<sequence>MGEEVLASEPSGNPLRPHVIRLLLLSMPVCSARQMMTLVPASLAGACHCPCPGTRVRKKWNPTGRPRLSMGQSPVPDGAAVGVCFPPEKAYPC</sequence>
<accession>F2CUC2</accession>
<name>F2CUC2_HORVV</name>
<reference evidence="1" key="1">
    <citation type="journal article" date="2011" name="Plant Physiol.">
        <title>Comprehensive sequence analysis of 24,783 barley full-length cDNAs derived from 12 clone libraries.</title>
        <authorList>
            <person name="Matsumoto T."/>
            <person name="Tanaka T."/>
            <person name="Sakai H."/>
            <person name="Amano N."/>
            <person name="Kanamori H."/>
            <person name="Kurita K."/>
            <person name="Kikuta A."/>
            <person name="Kamiya K."/>
            <person name="Yamamoto M."/>
            <person name="Ikawa H."/>
            <person name="Fujii N."/>
            <person name="Hori K."/>
            <person name="Itoh T."/>
            <person name="Sato K."/>
        </authorList>
    </citation>
    <scope>NUCLEOTIDE SEQUENCE</scope>
    <source>
        <tissue evidence="1">Shoot</tissue>
    </source>
</reference>